<dbReference type="GO" id="GO:0030975">
    <property type="term" value="F:thiamine binding"/>
    <property type="evidence" value="ECO:0007669"/>
    <property type="project" value="InterPro"/>
</dbReference>
<dbReference type="CDD" id="cd07995">
    <property type="entry name" value="TPK"/>
    <property type="match status" value="1"/>
</dbReference>
<evidence type="ECO:0000256" key="1">
    <source>
        <dbReference type="ARBA" id="ARBA00022679"/>
    </source>
</evidence>
<dbReference type="EC" id="2.7.6.2" evidence="5"/>
<dbReference type="InterPro" id="IPR006282">
    <property type="entry name" value="Thi_PPkinase"/>
</dbReference>
<dbReference type="Pfam" id="PF04265">
    <property type="entry name" value="TPK_B1_binding"/>
    <property type="match status" value="1"/>
</dbReference>
<comment type="caution">
    <text evidence="7">The sequence shown here is derived from an EMBL/GenBank/DDBJ whole genome shotgun (WGS) entry which is preliminary data.</text>
</comment>
<keyword evidence="1 7" id="KW-0808">Transferase</keyword>
<sequence length="201" mass="22639">MKTALLITPKSQIVPAMENVDYIGVDAGALLIEEAGYPCLLAIGDFDSMDADALQALKERMEVIQHPVKKNETDSELAIRLCKERGYTSIILWGGLSNRLDHTLLNIQLLKHNPDLVVLQDEKQKVSILQKGEHILKNAYRHISFFPLEESILTLEGLLYPLDHRLIEVSDLYLTSNSFVEKEAHVLVEKGSLLCVESNYQ</sequence>
<dbReference type="PANTHER" id="PTHR41299:SF1">
    <property type="entry name" value="THIAMINE PYROPHOSPHOKINASE"/>
    <property type="match status" value="1"/>
</dbReference>
<dbReference type="RefSeq" id="WP_128519673.1">
    <property type="nucleotide sequence ID" value="NZ_CAUWBR010000020.1"/>
</dbReference>
<dbReference type="GO" id="GO:0005524">
    <property type="term" value="F:ATP binding"/>
    <property type="evidence" value="ECO:0007669"/>
    <property type="project" value="UniProtKB-KW"/>
</dbReference>
<evidence type="ECO:0000256" key="3">
    <source>
        <dbReference type="ARBA" id="ARBA00022777"/>
    </source>
</evidence>
<dbReference type="InterPro" id="IPR036759">
    <property type="entry name" value="TPK_catalytic_sf"/>
</dbReference>
<organism evidence="7 8">
    <name type="scientific">Absicoccus porci</name>
    <dbReference type="NCBI Taxonomy" id="2486576"/>
    <lineage>
        <taxon>Bacteria</taxon>
        <taxon>Bacillati</taxon>
        <taxon>Bacillota</taxon>
        <taxon>Erysipelotrichia</taxon>
        <taxon>Erysipelotrichales</taxon>
        <taxon>Erysipelotrichaceae</taxon>
        <taxon>Absicoccus</taxon>
    </lineage>
</organism>
<gene>
    <name evidence="7" type="ORF">EDX97_02845</name>
</gene>
<dbReference type="InterPro" id="IPR053149">
    <property type="entry name" value="TPK"/>
</dbReference>
<dbReference type="SMART" id="SM00983">
    <property type="entry name" value="TPK_B1_binding"/>
    <property type="match status" value="1"/>
</dbReference>
<dbReference type="Pfam" id="PF04263">
    <property type="entry name" value="TPK_catalytic"/>
    <property type="match status" value="1"/>
</dbReference>
<reference evidence="7 8" key="1">
    <citation type="submission" date="2018-11" db="EMBL/GenBank/DDBJ databases">
        <title>Clostridium sp. nov., a member of the family Erysipelotrichaceae isolated from pig faeces.</title>
        <authorList>
            <person name="Chang Y.-H."/>
        </authorList>
    </citation>
    <scope>NUCLEOTIDE SEQUENCE [LARGE SCALE GENOMIC DNA]</scope>
    <source>
        <strain evidence="7 8">YH-panp20</strain>
    </source>
</reference>
<dbReference type="NCBIfam" id="TIGR01378">
    <property type="entry name" value="thi_PPkinase"/>
    <property type="match status" value="1"/>
</dbReference>
<dbReference type="GO" id="GO:0009229">
    <property type="term" value="P:thiamine diphosphate biosynthetic process"/>
    <property type="evidence" value="ECO:0007669"/>
    <property type="project" value="InterPro"/>
</dbReference>
<dbReference type="EMBL" id="RJQC01000001">
    <property type="protein sequence ID" value="RNM31511.1"/>
    <property type="molecule type" value="Genomic_DNA"/>
</dbReference>
<keyword evidence="4" id="KW-0067">ATP-binding</keyword>
<dbReference type="SUPFAM" id="SSF63862">
    <property type="entry name" value="Thiamin pyrophosphokinase, substrate-binding domain"/>
    <property type="match status" value="1"/>
</dbReference>
<accession>A0A3N0I3B0</accession>
<keyword evidence="2" id="KW-0547">Nucleotide-binding</keyword>
<keyword evidence="8" id="KW-1185">Reference proteome</keyword>
<feature type="domain" description="Thiamin pyrophosphokinase thiamin-binding" evidence="6">
    <location>
        <begin position="132"/>
        <end position="194"/>
    </location>
</feature>
<dbReference type="Proteomes" id="UP000276568">
    <property type="component" value="Unassembled WGS sequence"/>
</dbReference>
<dbReference type="PANTHER" id="PTHR41299">
    <property type="entry name" value="THIAMINE PYROPHOSPHOKINASE"/>
    <property type="match status" value="1"/>
</dbReference>
<evidence type="ECO:0000256" key="4">
    <source>
        <dbReference type="ARBA" id="ARBA00022840"/>
    </source>
</evidence>
<dbReference type="OrthoDB" id="9804377at2"/>
<dbReference type="GO" id="GO:0006772">
    <property type="term" value="P:thiamine metabolic process"/>
    <property type="evidence" value="ECO:0007669"/>
    <property type="project" value="UniProtKB-UniRule"/>
</dbReference>
<dbReference type="InterPro" id="IPR007373">
    <property type="entry name" value="Thiamin_PyroPKinase_B1-bd"/>
</dbReference>
<dbReference type="GO" id="GO:0004788">
    <property type="term" value="F:thiamine diphosphokinase activity"/>
    <property type="evidence" value="ECO:0007669"/>
    <property type="project" value="UniProtKB-UniRule"/>
</dbReference>
<dbReference type="Gene3D" id="3.40.50.10240">
    <property type="entry name" value="Thiamin pyrophosphokinase, catalytic domain"/>
    <property type="match status" value="1"/>
</dbReference>
<proteinExistence type="predicted"/>
<evidence type="ECO:0000256" key="2">
    <source>
        <dbReference type="ARBA" id="ARBA00022741"/>
    </source>
</evidence>
<dbReference type="InterPro" id="IPR036371">
    <property type="entry name" value="TPK_B1-bd_sf"/>
</dbReference>
<dbReference type="GO" id="GO:0016301">
    <property type="term" value="F:kinase activity"/>
    <property type="evidence" value="ECO:0007669"/>
    <property type="project" value="UniProtKB-KW"/>
</dbReference>
<evidence type="ECO:0000259" key="6">
    <source>
        <dbReference type="SMART" id="SM00983"/>
    </source>
</evidence>
<dbReference type="AlphaFoldDB" id="A0A3N0I3B0"/>
<evidence type="ECO:0000313" key="8">
    <source>
        <dbReference type="Proteomes" id="UP000276568"/>
    </source>
</evidence>
<dbReference type="InterPro" id="IPR007371">
    <property type="entry name" value="TPK_catalytic"/>
</dbReference>
<dbReference type="SUPFAM" id="SSF63999">
    <property type="entry name" value="Thiamin pyrophosphokinase, catalytic domain"/>
    <property type="match status" value="1"/>
</dbReference>
<evidence type="ECO:0000256" key="5">
    <source>
        <dbReference type="NCBIfam" id="TIGR01378"/>
    </source>
</evidence>
<protein>
    <recommendedName>
        <fullName evidence="5">Thiamine diphosphokinase</fullName>
        <ecNumber evidence="5">2.7.6.2</ecNumber>
    </recommendedName>
</protein>
<keyword evidence="3 7" id="KW-0418">Kinase</keyword>
<name>A0A3N0I3B0_9FIRM</name>
<evidence type="ECO:0000313" key="7">
    <source>
        <dbReference type="EMBL" id="RNM31511.1"/>
    </source>
</evidence>